<organism evidence="3 4">
    <name type="scientific">Mytilus coruscus</name>
    <name type="common">Sea mussel</name>
    <dbReference type="NCBI Taxonomy" id="42192"/>
    <lineage>
        <taxon>Eukaryota</taxon>
        <taxon>Metazoa</taxon>
        <taxon>Spiralia</taxon>
        <taxon>Lophotrochozoa</taxon>
        <taxon>Mollusca</taxon>
        <taxon>Bivalvia</taxon>
        <taxon>Autobranchia</taxon>
        <taxon>Pteriomorphia</taxon>
        <taxon>Mytilida</taxon>
        <taxon>Mytiloidea</taxon>
        <taxon>Mytilidae</taxon>
        <taxon>Mytilinae</taxon>
        <taxon>Mytilus</taxon>
    </lineage>
</organism>
<reference evidence="3 4" key="1">
    <citation type="submission" date="2020-06" db="EMBL/GenBank/DDBJ databases">
        <authorList>
            <person name="Li R."/>
            <person name="Bekaert M."/>
        </authorList>
    </citation>
    <scope>NUCLEOTIDE SEQUENCE [LARGE SCALE GENOMIC DNA]</scope>
    <source>
        <strain evidence="4">wild</strain>
    </source>
</reference>
<sequence>MDSPIGNAIEVAEAIECRHDNGPDDIMDLVYSLGAQVLHQNCKTLSTQEARHQMIDIISSGAALRKFRDMIIAQGVSEPIADSLCKPGADMFKILPKAQNVTVIICKKEGQTWLKIHHDAPLQRELIADIDSIISVIPPDEVVINESRISDFVS</sequence>
<evidence type="ECO:0000256" key="2">
    <source>
        <dbReference type="ARBA" id="ARBA00022679"/>
    </source>
</evidence>
<evidence type="ECO:0000256" key="1">
    <source>
        <dbReference type="ARBA" id="ARBA00022676"/>
    </source>
</evidence>
<dbReference type="OrthoDB" id="445007at2759"/>
<evidence type="ECO:0000313" key="4">
    <source>
        <dbReference type="Proteomes" id="UP000507470"/>
    </source>
</evidence>
<name>A0A6J8DXR7_MYTCO</name>
<dbReference type="InterPro" id="IPR035902">
    <property type="entry name" value="Nuc_phospho_transferase"/>
</dbReference>
<dbReference type="EC" id="2.4.2.4" evidence="3"/>
<dbReference type="EMBL" id="CACVKT020007991">
    <property type="protein sequence ID" value="CAC5412211.1"/>
    <property type="molecule type" value="Genomic_DNA"/>
</dbReference>
<dbReference type="AlphaFoldDB" id="A0A6J8DXR7"/>
<dbReference type="GO" id="GO:0006206">
    <property type="term" value="P:pyrimidine nucleobase metabolic process"/>
    <property type="evidence" value="ECO:0007669"/>
    <property type="project" value="InterPro"/>
</dbReference>
<accession>A0A6J8DXR7</accession>
<dbReference type="Gene3D" id="3.40.1030.10">
    <property type="entry name" value="Nucleoside phosphorylase/phosphoribosyltransferase catalytic domain"/>
    <property type="match status" value="1"/>
</dbReference>
<gene>
    <name evidence="3" type="ORF">MCOR_45215</name>
</gene>
<dbReference type="Proteomes" id="UP000507470">
    <property type="component" value="Unassembled WGS sequence"/>
</dbReference>
<dbReference type="PANTHER" id="PTHR10515:SF0">
    <property type="entry name" value="THYMIDINE PHOSPHORYLASE"/>
    <property type="match status" value="1"/>
</dbReference>
<dbReference type="GO" id="GO:0004645">
    <property type="term" value="F:1,4-alpha-oligoglucan phosphorylase activity"/>
    <property type="evidence" value="ECO:0007669"/>
    <property type="project" value="InterPro"/>
</dbReference>
<dbReference type="GO" id="GO:0009032">
    <property type="term" value="F:thymidine phosphorylase activity"/>
    <property type="evidence" value="ECO:0007669"/>
    <property type="project" value="UniProtKB-EC"/>
</dbReference>
<dbReference type="SUPFAM" id="SSF52418">
    <property type="entry name" value="Nucleoside phosphorylase/phosphoribosyltransferase catalytic domain"/>
    <property type="match status" value="1"/>
</dbReference>
<dbReference type="InterPro" id="IPR000053">
    <property type="entry name" value="Thymidine/pyrmidine_PPase"/>
</dbReference>
<dbReference type="PANTHER" id="PTHR10515">
    <property type="entry name" value="THYMIDINE PHOSPHORYLASE"/>
    <property type="match status" value="1"/>
</dbReference>
<keyword evidence="2 3" id="KW-0808">Transferase</keyword>
<proteinExistence type="predicted"/>
<dbReference type="GO" id="GO:0005829">
    <property type="term" value="C:cytosol"/>
    <property type="evidence" value="ECO:0007669"/>
    <property type="project" value="TreeGrafter"/>
</dbReference>
<keyword evidence="4" id="KW-1185">Reference proteome</keyword>
<evidence type="ECO:0000313" key="3">
    <source>
        <dbReference type="EMBL" id="CAC5412211.1"/>
    </source>
</evidence>
<keyword evidence="1 3" id="KW-0328">Glycosyltransferase</keyword>
<protein>
    <submittedName>
        <fullName evidence="3">DeoA</fullName>
        <ecNumber evidence="3">2.4.2.4</ecNumber>
    </submittedName>
</protein>